<dbReference type="InterPro" id="IPR002810">
    <property type="entry name" value="NfeD-like_C"/>
</dbReference>
<keyword evidence="2 6" id="KW-0812">Transmembrane</keyword>
<feature type="compositionally biased region" description="Low complexity" evidence="5">
    <location>
        <begin position="151"/>
        <end position="167"/>
    </location>
</feature>
<feature type="transmembrane region" description="Helical" evidence="6">
    <location>
        <begin position="313"/>
        <end position="331"/>
    </location>
</feature>
<dbReference type="InterPro" id="IPR056739">
    <property type="entry name" value="NfeD_membrane"/>
</dbReference>
<organism evidence="10 11">
    <name type="scientific">Eoetvoesiella caeni</name>
    <dbReference type="NCBI Taxonomy" id="645616"/>
    <lineage>
        <taxon>Bacteria</taxon>
        <taxon>Pseudomonadati</taxon>
        <taxon>Pseudomonadota</taxon>
        <taxon>Betaproteobacteria</taxon>
        <taxon>Burkholderiales</taxon>
        <taxon>Alcaligenaceae</taxon>
        <taxon>Eoetvoesiella</taxon>
    </lineage>
</organism>
<evidence type="ECO:0000256" key="1">
    <source>
        <dbReference type="ARBA" id="ARBA00004141"/>
    </source>
</evidence>
<evidence type="ECO:0000256" key="4">
    <source>
        <dbReference type="ARBA" id="ARBA00023136"/>
    </source>
</evidence>
<keyword evidence="11" id="KW-1185">Reference proteome</keyword>
<evidence type="ECO:0000259" key="7">
    <source>
        <dbReference type="Pfam" id="PF01957"/>
    </source>
</evidence>
<dbReference type="Gene3D" id="2.40.50.140">
    <property type="entry name" value="Nucleic acid-binding proteins"/>
    <property type="match status" value="1"/>
</dbReference>
<evidence type="ECO:0000256" key="2">
    <source>
        <dbReference type="ARBA" id="ARBA00022692"/>
    </source>
</evidence>
<evidence type="ECO:0000313" key="10">
    <source>
        <dbReference type="EMBL" id="RBP40682.1"/>
    </source>
</evidence>
<feature type="transmembrane region" description="Helical" evidence="6">
    <location>
        <begin position="391"/>
        <end position="413"/>
    </location>
</feature>
<dbReference type="Gene3D" id="3.90.226.10">
    <property type="entry name" value="2-enoyl-CoA Hydratase, Chain A, domain 1"/>
    <property type="match status" value="1"/>
</dbReference>
<accession>A0A366HGN4</accession>
<feature type="domain" description="NfeD1b N-terminal" evidence="9">
    <location>
        <begin position="51"/>
        <end position="227"/>
    </location>
</feature>
<dbReference type="RefSeq" id="WP_242341768.1">
    <property type="nucleotide sequence ID" value="NZ_JACCEU010000004.1"/>
</dbReference>
<evidence type="ECO:0000259" key="8">
    <source>
        <dbReference type="Pfam" id="PF24961"/>
    </source>
</evidence>
<comment type="subcellular location">
    <subcellularLocation>
        <location evidence="1">Membrane</location>
        <topology evidence="1">Multi-pass membrane protein</topology>
    </subcellularLocation>
</comment>
<evidence type="ECO:0000256" key="5">
    <source>
        <dbReference type="SAM" id="MobiDB-lite"/>
    </source>
</evidence>
<dbReference type="InterPro" id="IPR052165">
    <property type="entry name" value="Membrane_assoc_protease"/>
</dbReference>
<dbReference type="InterPro" id="IPR029045">
    <property type="entry name" value="ClpP/crotonase-like_dom_sf"/>
</dbReference>
<dbReference type="SUPFAM" id="SSF141322">
    <property type="entry name" value="NfeD domain-like"/>
    <property type="match status" value="1"/>
</dbReference>
<dbReference type="Proteomes" id="UP000253628">
    <property type="component" value="Unassembled WGS sequence"/>
</dbReference>
<evidence type="ECO:0000256" key="3">
    <source>
        <dbReference type="ARBA" id="ARBA00022989"/>
    </source>
</evidence>
<dbReference type="Pfam" id="PF01957">
    <property type="entry name" value="NfeD"/>
    <property type="match status" value="1"/>
</dbReference>
<proteinExistence type="predicted"/>
<evidence type="ECO:0000256" key="6">
    <source>
        <dbReference type="SAM" id="Phobius"/>
    </source>
</evidence>
<keyword evidence="10" id="KW-0378">Hydrolase</keyword>
<feature type="transmembrane region" description="Helical" evidence="6">
    <location>
        <begin position="361"/>
        <end position="379"/>
    </location>
</feature>
<keyword evidence="3 6" id="KW-1133">Transmembrane helix</keyword>
<protein>
    <submittedName>
        <fullName evidence="10">Membrane-bound serine protease (ClpP class)</fullName>
    </submittedName>
</protein>
<dbReference type="EMBL" id="QNRQ01000003">
    <property type="protein sequence ID" value="RBP40682.1"/>
    <property type="molecule type" value="Genomic_DNA"/>
</dbReference>
<sequence length="484" mass="50397">MRRVLPRPSSRSPCISLMRLLSFMALALFAAINAYKGFAQPSTPLVVEVRVDGIISPASADFIVRGLEQAAKDKAELFVIQLDTPGGLDTSMRTVVRQILASPVPVATFVGPAGARAASAGTFILYASHIAAMTPASNLGAASPVQIGGSPQPAVPATPATAPKAQQGGDEGDTPAKDAKAGTSAAHGDTMMNKVTNDAAAYIRSLAQLRGRNIKFAESAVRDAASMSASEALDAHVVDFVASDLGDLLKQVDGREVKLTTGTTVLHTLDARIQTIEPGWRYQLLALIANPQVALVLLMVGIYGLFYEMLNPGLALPGVAGFICLLLGLYAFQLLPVSWTGVGLLALGISLMVAEAFLPSFGVIGAGGVVAFVLGGLFLTDTGIPEFDLSIPFLVAVALCSVAFLIIVGAVAARAHKHPVVSGREDMLGQEGVVASVGRTAVYASIHGESWRVRCPDSLQEGDQVRVKALDGLTLLVERIKAGP</sequence>
<dbReference type="Pfam" id="PF24961">
    <property type="entry name" value="NfeD_membrane"/>
    <property type="match status" value="1"/>
</dbReference>
<feature type="transmembrane region" description="Helical" evidence="6">
    <location>
        <begin position="284"/>
        <end position="306"/>
    </location>
</feature>
<keyword evidence="10" id="KW-0645">Protease</keyword>
<name>A0A366HGN4_9BURK</name>
<keyword evidence="4 6" id="KW-0472">Membrane</keyword>
<dbReference type="GO" id="GO:0008233">
    <property type="term" value="F:peptidase activity"/>
    <property type="evidence" value="ECO:0007669"/>
    <property type="project" value="UniProtKB-KW"/>
</dbReference>
<evidence type="ECO:0000259" key="9">
    <source>
        <dbReference type="Pfam" id="PF25145"/>
    </source>
</evidence>
<feature type="domain" description="NfeD-like C-terminal" evidence="7">
    <location>
        <begin position="425"/>
        <end position="479"/>
    </location>
</feature>
<dbReference type="CDD" id="cd07020">
    <property type="entry name" value="Clp_protease_NfeD_1"/>
    <property type="match status" value="1"/>
</dbReference>
<dbReference type="InterPro" id="IPR012340">
    <property type="entry name" value="NA-bd_OB-fold"/>
</dbReference>
<dbReference type="Pfam" id="PF25145">
    <property type="entry name" value="NfeD1b_N"/>
    <property type="match status" value="1"/>
</dbReference>
<feature type="region of interest" description="Disordered" evidence="5">
    <location>
        <begin position="144"/>
        <end position="190"/>
    </location>
</feature>
<dbReference type="SUPFAM" id="SSF52096">
    <property type="entry name" value="ClpP/crotonase"/>
    <property type="match status" value="1"/>
</dbReference>
<gene>
    <name evidence="10" type="ORF">DFR37_10320</name>
</gene>
<dbReference type="PANTHER" id="PTHR33507">
    <property type="entry name" value="INNER MEMBRANE PROTEIN YBBJ"/>
    <property type="match status" value="1"/>
</dbReference>
<comment type="caution">
    <text evidence="10">The sequence shown here is derived from an EMBL/GenBank/DDBJ whole genome shotgun (WGS) entry which is preliminary data.</text>
</comment>
<dbReference type="GO" id="GO:0016020">
    <property type="term" value="C:membrane"/>
    <property type="evidence" value="ECO:0007669"/>
    <property type="project" value="UniProtKB-SubCell"/>
</dbReference>
<dbReference type="PANTHER" id="PTHR33507:SF4">
    <property type="entry name" value="NODULATION COMPETITIVENESS PROTEIN NFED"/>
    <property type="match status" value="1"/>
</dbReference>
<dbReference type="GO" id="GO:0006508">
    <property type="term" value="P:proteolysis"/>
    <property type="evidence" value="ECO:0007669"/>
    <property type="project" value="UniProtKB-KW"/>
</dbReference>
<feature type="domain" description="NfeD integral membrane" evidence="8">
    <location>
        <begin position="293"/>
        <end position="408"/>
    </location>
</feature>
<reference evidence="10 11" key="1">
    <citation type="submission" date="2018-06" db="EMBL/GenBank/DDBJ databases">
        <title>Genomic Encyclopedia of Type Strains, Phase IV (KMG-IV): sequencing the most valuable type-strain genomes for metagenomic binning, comparative biology and taxonomic classification.</title>
        <authorList>
            <person name="Goeker M."/>
        </authorList>
    </citation>
    <scope>NUCLEOTIDE SEQUENCE [LARGE SCALE GENOMIC DNA]</scope>
    <source>
        <strain evidence="10 11">DSM 25520</strain>
    </source>
</reference>
<evidence type="ECO:0000313" key="11">
    <source>
        <dbReference type="Proteomes" id="UP000253628"/>
    </source>
</evidence>
<dbReference type="FunFam" id="3.90.226.10:FF:000089">
    <property type="entry name" value="Membrane-bound serine protease"/>
    <property type="match status" value="1"/>
</dbReference>
<dbReference type="AlphaFoldDB" id="A0A366HGN4"/>
<dbReference type="InterPro" id="IPR056738">
    <property type="entry name" value="NfeD1b_N"/>
</dbReference>